<proteinExistence type="inferred from homology"/>
<dbReference type="PANTHER" id="PTHR42929">
    <property type="entry name" value="INNER MEMBRANE ABC TRANSPORTER PERMEASE PROTEIN YDCU-RELATED-RELATED"/>
    <property type="match status" value="1"/>
</dbReference>
<feature type="domain" description="ABC transmembrane type-1" evidence="10">
    <location>
        <begin position="74"/>
        <end position="278"/>
    </location>
</feature>
<feature type="transmembrane region" description="Helical" evidence="9">
    <location>
        <begin position="395"/>
        <end position="414"/>
    </location>
</feature>
<dbReference type="OrthoDB" id="6496035at2"/>
<dbReference type="GO" id="GO:0005886">
    <property type="term" value="C:plasma membrane"/>
    <property type="evidence" value="ECO:0007669"/>
    <property type="project" value="UniProtKB-SubCell"/>
</dbReference>
<dbReference type="InterPro" id="IPR000515">
    <property type="entry name" value="MetI-like"/>
</dbReference>
<dbReference type="SUPFAM" id="SSF161098">
    <property type="entry name" value="MetI-like"/>
    <property type="match status" value="2"/>
</dbReference>
<dbReference type="Pfam" id="PF00528">
    <property type="entry name" value="BPD_transp_1"/>
    <property type="match status" value="2"/>
</dbReference>
<evidence type="ECO:0000256" key="9">
    <source>
        <dbReference type="RuleBase" id="RU363032"/>
    </source>
</evidence>
<feature type="transmembrane region" description="Helical" evidence="9">
    <location>
        <begin position="257"/>
        <end position="281"/>
    </location>
</feature>
<dbReference type="PANTHER" id="PTHR42929:SF5">
    <property type="entry name" value="ABC TRANSPORTER PERMEASE PROTEIN"/>
    <property type="match status" value="1"/>
</dbReference>
<evidence type="ECO:0000313" key="12">
    <source>
        <dbReference type="Proteomes" id="UP000234240"/>
    </source>
</evidence>
<dbReference type="Proteomes" id="UP000234240">
    <property type="component" value="Unassembled WGS sequence"/>
</dbReference>
<feature type="transmembrane region" description="Helical" evidence="9">
    <location>
        <begin position="154"/>
        <end position="174"/>
    </location>
</feature>
<dbReference type="Gene3D" id="1.10.3720.10">
    <property type="entry name" value="MetI-like"/>
    <property type="match status" value="2"/>
</dbReference>
<keyword evidence="3 9" id="KW-0813">Transport</keyword>
<accession>A0A2N5E276</accession>
<feature type="transmembrane region" description="Helical" evidence="9">
    <location>
        <begin position="426"/>
        <end position="450"/>
    </location>
</feature>
<feature type="transmembrane region" description="Helical" evidence="9">
    <location>
        <begin position="557"/>
        <end position="578"/>
    </location>
</feature>
<gene>
    <name evidence="11" type="ORF">CYR55_14880</name>
</gene>
<protein>
    <submittedName>
        <fullName evidence="11">ABC transporter permease</fullName>
    </submittedName>
</protein>
<evidence type="ECO:0000256" key="4">
    <source>
        <dbReference type="ARBA" id="ARBA00022475"/>
    </source>
</evidence>
<dbReference type="PROSITE" id="PS50928">
    <property type="entry name" value="ABC_TM1"/>
    <property type="match status" value="2"/>
</dbReference>
<comment type="similarity">
    <text evidence="2">Belongs to the binding-protein-dependent transport system permease family. CysTW subfamily.</text>
</comment>
<feature type="transmembrane region" description="Helical" evidence="9">
    <location>
        <begin position="213"/>
        <end position="236"/>
    </location>
</feature>
<feature type="domain" description="ABC transmembrane type-1" evidence="10">
    <location>
        <begin position="391"/>
        <end position="580"/>
    </location>
</feature>
<dbReference type="CDD" id="cd06261">
    <property type="entry name" value="TM_PBP2"/>
    <property type="match status" value="2"/>
</dbReference>
<evidence type="ECO:0000259" key="10">
    <source>
        <dbReference type="PROSITE" id="PS50928"/>
    </source>
</evidence>
<comment type="caution">
    <text evidence="11">The sequence shown here is derived from an EMBL/GenBank/DDBJ whole genome shotgun (WGS) entry which is preliminary data.</text>
</comment>
<dbReference type="AlphaFoldDB" id="A0A2N5E276"/>
<reference evidence="11 12" key="1">
    <citation type="submission" date="2017-12" db="EMBL/GenBank/DDBJ databases">
        <title>Characterization of six clinical isolates of Enterochimera gen. nov., a novel genus of the Yersiniaciae family and the three species Enterochimera arupensis sp. nov., Enterochimera coloradensis sp. nov, and Enterochimera californica sp. nov.</title>
        <authorList>
            <person name="Rossi A."/>
            <person name="Fisher M."/>
        </authorList>
    </citation>
    <scope>NUCLEOTIDE SEQUENCE [LARGE SCALE GENOMIC DNA]</scope>
    <source>
        <strain evidence="12">2015-Iso6</strain>
    </source>
</reference>
<feature type="transmembrane region" description="Helical" evidence="9">
    <location>
        <begin position="462"/>
        <end position="482"/>
    </location>
</feature>
<dbReference type="RefSeq" id="WP_101817154.1">
    <property type="nucleotide sequence ID" value="NZ_PJZF01000013.1"/>
</dbReference>
<sequence length="594" mass="65438">MTSLVEISKKEQRMLHLPRLGALWLALPGVLFLLLFLIWPTLRIFSLSLFDRSGALSFAAFARFFGPGVYNRVLLNTFNIAFWTTAWCLLLGYPLAYWLAGLPKRSQQILSLFVLLSFWSSTLVKNFTWLILLGRNGFAENILQAVGFHDLHLLFNRGVVIFAMVHTLLPLAVVTMLPVMNQLDRGLTLAAATLGADRAQAFWRVFFTQSMRGVAAAGLLVFISSLGFFITPTFLGSPHEMMLGQMIIMQINELQNWQLGSALAVVLVLAALISCILYNLIFGLSSLAGESHQTRSSHSRVLRRIGLWLVNSLATISSRVMAGYDRTLGRLLRINLLTVYACLIIFVLLFPVLAVIPMSFTSASFLTFPPQGFSLKWFEVWLDSPLWVGATLRSFGIGIVVGLVTCLLGTLAAFSVSRSQSRARGVLFFLFLLPMMIPSIVIAIALFYFAAQLGLVATNTGIAIGHVVIALPMVFIILLTTFQGHDWRLDHAAATLGAGKWQVMWRVTLPSIKGGLAAAFVIGFLTSFEELTVALFMGGGMKTTIPKQMWDDILLQVSPTLAAASTVVLLVVIVLFSAMQLVKPRNKPLPHEGQ</sequence>
<keyword evidence="4" id="KW-1003">Cell membrane</keyword>
<feature type="transmembrane region" description="Helical" evidence="9">
    <location>
        <begin position="80"/>
        <end position="100"/>
    </location>
</feature>
<evidence type="ECO:0000256" key="1">
    <source>
        <dbReference type="ARBA" id="ARBA00004429"/>
    </source>
</evidence>
<feature type="transmembrane region" description="Helical" evidence="9">
    <location>
        <begin position="334"/>
        <end position="360"/>
    </location>
</feature>
<dbReference type="InterPro" id="IPR035906">
    <property type="entry name" value="MetI-like_sf"/>
</dbReference>
<evidence type="ECO:0000313" key="11">
    <source>
        <dbReference type="EMBL" id="PLR34682.1"/>
    </source>
</evidence>
<evidence type="ECO:0000256" key="8">
    <source>
        <dbReference type="ARBA" id="ARBA00023136"/>
    </source>
</evidence>
<keyword evidence="6 9" id="KW-0812">Transmembrane</keyword>
<keyword evidence="8 9" id="KW-0472">Membrane</keyword>
<dbReference type="GO" id="GO:0055085">
    <property type="term" value="P:transmembrane transport"/>
    <property type="evidence" value="ECO:0007669"/>
    <property type="project" value="InterPro"/>
</dbReference>
<evidence type="ECO:0000256" key="5">
    <source>
        <dbReference type="ARBA" id="ARBA00022519"/>
    </source>
</evidence>
<feature type="transmembrane region" description="Helical" evidence="9">
    <location>
        <begin position="514"/>
        <end position="537"/>
    </location>
</feature>
<evidence type="ECO:0000256" key="6">
    <source>
        <dbReference type="ARBA" id="ARBA00022692"/>
    </source>
</evidence>
<dbReference type="EMBL" id="PJZF01000013">
    <property type="protein sequence ID" value="PLR34682.1"/>
    <property type="molecule type" value="Genomic_DNA"/>
</dbReference>
<comment type="subcellular location">
    <subcellularLocation>
        <location evidence="1">Cell inner membrane</location>
        <topology evidence="1">Multi-pass membrane protein</topology>
    </subcellularLocation>
    <subcellularLocation>
        <location evidence="9">Cell membrane</location>
        <topology evidence="9">Multi-pass membrane protein</topology>
    </subcellularLocation>
</comment>
<evidence type="ECO:0000256" key="7">
    <source>
        <dbReference type="ARBA" id="ARBA00022989"/>
    </source>
</evidence>
<name>A0A2N5E276_9GAMM</name>
<keyword evidence="7 9" id="KW-1133">Transmembrane helix</keyword>
<feature type="transmembrane region" description="Helical" evidence="9">
    <location>
        <begin position="112"/>
        <end position="134"/>
    </location>
</feature>
<keyword evidence="5" id="KW-0997">Cell inner membrane</keyword>
<feature type="transmembrane region" description="Helical" evidence="9">
    <location>
        <begin position="21"/>
        <end position="42"/>
    </location>
</feature>
<organism evidence="11 12">
    <name type="scientific">Chimaeribacter californicus</name>
    <dbReference type="NCBI Taxonomy" id="2060067"/>
    <lineage>
        <taxon>Bacteria</taxon>
        <taxon>Pseudomonadati</taxon>
        <taxon>Pseudomonadota</taxon>
        <taxon>Gammaproteobacteria</taxon>
        <taxon>Enterobacterales</taxon>
        <taxon>Yersiniaceae</taxon>
        <taxon>Chimaeribacter</taxon>
    </lineage>
</organism>
<keyword evidence="12" id="KW-1185">Reference proteome</keyword>
<evidence type="ECO:0000256" key="3">
    <source>
        <dbReference type="ARBA" id="ARBA00022448"/>
    </source>
</evidence>
<evidence type="ECO:0000256" key="2">
    <source>
        <dbReference type="ARBA" id="ARBA00007069"/>
    </source>
</evidence>